<sequence>MPHCPQQADGVNCGVFVLSILSHLLNKRAVPSTLDPTDERRRLATLLSSIDTRNHGSLNTHTKDPIPMVVALDGAASDVAKEDTIVVPENRQRQVATAAVQTKVGLHTAQDGDMTRHHATGPEVNVSTLISSVDGWMQRHLPEPNLDSRLDEACRREASLDAQLAAFEGRGRVLDSLARAMDDVGAVQAEVEAEAASKGSHPIWAGEIESKQWLEHVRHLQALIDLGQQQFPRHRIGERTAEDTRREMDEIRRDVAEMRRRKRQAESLGNLKRALEQAKEAFDV</sequence>
<dbReference type="Proteomes" id="UP000738349">
    <property type="component" value="Unassembled WGS sequence"/>
</dbReference>
<name>A0A9P9I6S1_9HYPO</name>
<organism evidence="2 3">
    <name type="scientific">Dactylonectria macrodidyma</name>
    <dbReference type="NCBI Taxonomy" id="307937"/>
    <lineage>
        <taxon>Eukaryota</taxon>
        <taxon>Fungi</taxon>
        <taxon>Dikarya</taxon>
        <taxon>Ascomycota</taxon>
        <taxon>Pezizomycotina</taxon>
        <taxon>Sordariomycetes</taxon>
        <taxon>Hypocreomycetidae</taxon>
        <taxon>Hypocreales</taxon>
        <taxon>Nectriaceae</taxon>
        <taxon>Dactylonectria</taxon>
    </lineage>
</organism>
<evidence type="ECO:0000313" key="2">
    <source>
        <dbReference type="EMBL" id="KAH7109938.1"/>
    </source>
</evidence>
<comment type="caution">
    <text evidence="2">The sequence shown here is derived from an EMBL/GenBank/DDBJ whole genome shotgun (WGS) entry which is preliminary data.</text>
</comment>
<protein>
    <recommendedName>
        <fullName evidence="4">Ubiquitin-like protease family profile domain-containing protein</fullName>
    </recommendedName>
</protein>
<dbReference type="EMBL" id="JAGMUV010000048">
    <property type="protein sequence ID" value="KAH7109938.1"/>
    <property type="molecule type" value="Genomic_DNA"/>
</dbReference>
<evidence type="ECO:0008006" key="4">
    <source>
        <dbReference type="Google" id="ProtNLM"/>
    </source>
</evidence>
<accession>A0A9P9I6S1</accession>
<reference evidence="2" key="1">
    <citation type="journal article" date="2021" name="Nat. Commun.">
        <title>Genetic determinants of endophytism in the Arabidopsis root mycobiome.</title>
        <authorList>
            <person name="Mesny F."/>
            <person name="Miyauchi S."/>
            <person name="Thiergart T."/>
            <person name="Pickel B."/>
            <person name="Atanasova L."/>
            <person name="Karlsson M."/>
            <person name="Huettel B."/>
            <person name="Barry K.W."/>
            <person name="Haridas S."/>
            <person name="Chen C."/>
            <person name="Bauer D."/>
            <person name="Andreopoulos W."/>
            <person name="Pangilinan J."/>
            <person name="LaButti K."/>
            <person name="Riley R."/>
            <person name="Lipzen A."/>
            <person name="Clum A."/>
            <person name="Drula E."/>
            <person name="Henrissat B."/>
            <person name="Kohler A."/>
            <person name="Grigoriev I.V."/>
            <person name="Martin F.M."/>
            <person name="Hacquard S."/>
        </authorList>
    </citation>
    <scope>NUCLEOTIDE SEQUENCE</scope>
    <source>
        <strain evidence="2">MPI-CAGE-AT-0147</strain>
    </source>
</reference>
<evidence type="ECO:0000256" key="1">
    <source>
        <dbReference type="SAM" id="Coils"/>
    </source>
</evidence>
<proteinExistence type="predicted"/>
<keyword evidence="1" id="KW-0175">Coiled coil</keyword>
<dbReference type="OrthoDB" id="5057644at2759"/>
<feature type="coiled-coil region" evidence="1">
    <location>
        <begin position="241"/>
        <end position="281"/>
    </location>
</feature>
<dbReference type="AlphaFoldDB" id="A0A9P9I6S1"/>
<keyword evidence="3" id="KW-1185">Reference proteome</keyword>
<gene>
    <name evidence="2" type="ORF">EDB81DRAFT_374485</name>
</gene>
<evidence type="ECO:0000313" key="3">
    <source>
        <dbReference type="Proteomes" id="UP000738349"/>
    </source>
</evidence>